<dbReference type="EMBL" id="SACP01000002">
    <property type="protein sequence ID" value="RVU21177.1"/>
    <property type="molecule type" value="Genomic_DNA"/>
</dbReference>
<reference evidence="3 4" key="1">
    <citation type="submission" date="2019-01" db="EMBL/GenBank/DDBJ databases">
        <authorList>
            <person name="Chen W.-M."/>
        </authorList>
    </citation>
    <scope>NUCLEOTIDE SEQUENCE [LARGE SCALE GENOMIC DNA]</scope>
    <source>
        <strain evidence="3 4">TER-1</strain>
    </source>
</reference>
<dbReference type="Pfam" id="PF18478">
    <property type="entry name" value="PIN_10"/>
    <property type="match status" value="1"/>
</dbReference>
<proteinExistence type="predicted"/>
<comment type="caution">
    <text evidence="3">The sequence shown here is derived from an EMBL/GenBank/DDBJ whole genome shotgun (WGS) entry which is preliminary data.</text>
</comment>
<feature type="region of interest" description="Disordered" evidence="1">
    <location>
        <begin position="160"/>
        <end position="197"/>
    </location>
</feature>
<dbReference type="RefSeq" id="WP_127727396.1">
    <property type="nucleotide sequence ID" value="NZ_SACP01000002.1"/>
</dbReference>
<gene>
    <name evidence="3" type="ORF">EOE48_03520</name>
</gene>
<evidence type="ECO:0000313" key="3">
    <source>
        <dbReference type="EMBL" id="RVU21177.1"/>
    </source>
</evidence>
<organism evidence="3 4">
    <name type="scientific">Methylobacterium oryzihabitans</name>
    <dbReference type="NCBI Taxonomy" id="2499852"/>
    <lineage>
        <taxon>Bacteria</taxon>
        <taxon>Pseudomonadati</taxon>
        <taxon>Pseudomonadota</taxon>
        <taxon>Alphaproteobacteria</taxon>
        <taxon>Hyphomicrobiales</taxon>
        <taxon>Methylobacteriaceae</taxon>
        <taxon>Methylobacterium</taxon>
    </lineage>
</organism>
<keyword evidence="4" id="KW-1185">Reference proteome</keyword>
<dbReference type="Proteomes" id="UP000286997">
    <property type="component" value="Unassembled WGS sequence"/>
</dbReference>
<feature type="compositionally biased region" description="Basic and acidic residues" evidence="1">
    <location>
        <begin position="160"/>
        <end position="179"/>
    </location>
</feature>
<name>A0A3S2VZ52_9HYPH</name>
<sequence>MRVAFDEHIPSALVRVLQSFSNERQFLKLTGGYTIERARDYAPKIDDADYLKGSDVPWIRRYAAAGGQVIISGDTNMMAEHHERLALLEERMIVCFFGSQWSGWKFYKKCALVINWWPAIVKTMTIAESSTFWRVPTSWQEGGELDALPTEDKKLTRMIRQRERQTKIAAERKARREASPADGQGTLKLAPREDTDE</sequence>
<evidence type="ECO:0000313" key="4">
    <source>
        <dbReference type="Proteomes" id="UP000286997"/>
    </source>
</evidence>
<evidence type="ECO:0000259" key="2">
    <source>
        <dbReference type="Pfam" id="PF18478"/>
    </source>
</evidence>
<feature type="domain" description="VapC45 PIN like" evidence="2">
    <location>
        <begin position="1"/>
        <end position="97"/>
    </location>
</feature>
<accession>A0A3S2VZ52</accession>
<protein>
    <recommendedName>
        <fullName evidence="2">VapC45 PIN like domain-containing protein</fullName>
    </recommendedName>
</protein>
<dbReference type="OrthoDB" id="7572575at2"/>
<dbReference type="InterPro" id="IPR041375">
    <property type="entry name" value="VapC45_PIN-like"/>
</dbReference>
<evidence type="ECO:0000256" key="1">
    <source>
        <dbReference type="SAM" id="MobiDB-lite"/>
    </source>
</evidence>
<dbReference type="AlphaFoldDB" id="A0A3S2VZ52"/>